<organism evidence="9 10">
    <name type="scientific">Tolypothrix bouteillei VB521301</name>
    <dbReference type="NCBI Taxonomy" id="1479485"/>
    <lineage>
        <taxon>Bacteria</taxon>
        <taxon>Bacillati</taxon>
        <taxon>Cyanobacteriota</taxon>
        <taxon>Cyanophyceae</taxon>
        <taxon>Nostocales</taxon>
        <taxon>Tolypothrichaceae</taxon>
        <taxon>Tolypothrix</taxon>
    </lineage>
</organism>
<dbReference type="Proteomes" id="UP000029738">
    <property type="component" value="Unassembled WGS sequence"/>
</dbReference>
<keyword evidence="5" id="KW-0902">Two-component regulatory system</keyword>
<evidence type="ECO:0000256" key="3">
    <source>
        <dbReference type="ARBA" id="ARBA00022553"/>
    </source>
</evidence>
<dbReference type="CDD" id="cd00082">
    <property type="entry name" value="HisKA"/>
    <property type="match status" value="1"/>
</dbReference>
<dbReference type="AlphaFoldDB" id="A0A8S9T8J6"/>
<dbReference type="SUPFAM" id="SSF52172">
    <property type="entry name" value="CheY-like"/>
    <property type="match status" value="1"/>
</dbReference>
<dbReference type="PANTHER" id="PTHR43065">
    <property type="entry name" value="SENSOR HISTIDINE KINASE"/>
    <property type="match status" value="1"/>
</dbReference>
<evidence type="ECO:0000259" key="8">
    <source>
        <dbReference type="PROSITE" id="PS50110"/>
    </source>
</evidence>
<reference evidence="9" key="1">
    <citation type="journal article" date="2015" name="Genome Announc.">
        <title>Draft Genome Sequence of Tolypothrix boutellei Strain VB521301.</title>
        <authorList>
            <person name="Chandrababunaidu M.M."/>
            <person name="Singh D."/>
            <person name="Sen D."/>
            <person name="Bhan S."/>
            <person name="Das S."/>
            <person name="Gupta A."/>
            <person name="Adhikary S.P."/>
            <person name="Tripathy S."/>
        </authorList>
    </citation>
    <scope>NUCLEOTIDE SEQUENCE</scope>
    <source>
        <strain evidence="9">VB521301</strain>
    </source>
</reference>
<keyword evidence="3 6" id="KW-0597">Phosphoprotein</keyword>
<dbReference type="InterPro" id="IPR004358">
    <property type="entry name" value="Sig_transdc_His_kin-like_C"/>
</dbReference>
<evidence type="ECO:0000313" key="9">
    <source>
        <dbReference type="EMBL" id="KAF3887932.1"/>
    </source>
</evidence>
<dbReference type="InterPro" id="IPR036097">
    <property type="entry name" value="HisK_dim/P_sf"/>
</dbReference>
<accession>A0A8S9T8J6</accession>
<dbReference type="InterPro" id="IPR003661">
    <property type="entry name" value="HisK_dim/P_dom"/>
</dbReference>
<dbReference type="SUPFAM" id="SSF47384">
    <property type="entry name" value="Homodimeric domain of signal transducing histidine kinase"/>
    <property type="match status" value="1"/>
</dbReference>
<dbReference type="RefSeq" id="WP_167844733.1">
    <property type="nucleotide sequence ID" value="NZ_JHEG04000001.1"/>
</dbReference>
<evidence type="ECO:0000313" key="10">
    <source>
        <dbReference type="Proteomes" id="UP000029738"/>
    </source>
</evidence>
<dbReference type="Pfam" id="PF02518">
    <property type="entry name" value="HATPase_c"/>
    <property type="match status" value="1"/>
</dbReference>
<protein>
    <recommendedName>
        <fullName evidence="2">histidine kinase</fullName>
        <ecNumber evidence="2">2.7.13.3</ecNumber>
    </recommendedName>
</protein>
<evidence type="ECO:0000256" key="5">
    <source>
        <dbReference type="ARBA" id="ARBA00023012"/>
    </source>
</evidence>
<dbReference type="InterPro" id="IPR036890">
    <property type="entry name" value="HATPase_C_sf"/>
</dbReference>
<dbReference type="InterPro" id="IPR005467">
    <property type="entry name" value="His_kinase_dom"/>
</dbReference>
<dbReference type="InterPro" id="IPR011006">
    <property type="entry name" value="CheY-like_superfamily"/>
</dbReference>
<keyword evidence="4" id="KW-0808">Transferase</keyword>
<dbReference type="Gene3D" id="3.40.50.2300">
    <property type="match status" value="1"/>
</dbReference>
<evidence type="ECO:0000256" key="6">
    <source>
        <dbReference type="PROSITE-ProRule" id="PRU00169"/>
    </source>
</evidence>
<dbReference type="Pfam" id="PF00072">
    <property type="entry name" value="Response_reg"/>
    <property type="match status" value="1"/>
</dbReference>
<evidence type="ECO:0000256" key="2">
    <source>
        <dbReference type="ARBA" id="ARBA00012438"/>
    </source>
</evidence>
<dbReference type="GO" id="GO:0000155">
    <property type="term" value="F:phosphorelay sensor kinase activity"/>
    <property type="evidence" value="ECO:0007669"/>
    <property type="project" value="InterPro"/>
</dbReference>
<feature type="domain" description="Response regulatory" evidence="8">
    <location>
        <begin position="8"/>
        <end position="124"/>
    </location>
</feature>
<dbReference type="Gene3D" id="1.10.287.130">
    <property type="match status" value="1"/>
</dbReference>
<dbReference type="SMART" id="SM00448">
    <property type="entry name" value="REC"/>
    <property type="match status" value="1"/>
</dbReference>
<dbReference type="Gene3D" id="3.30.565.10">
    <property type="entry name" value="Histidine kinase-like ATPase, C-terminal domain"/>
    <property type="match status" value="1"/>
</dbReference>
<gene>
    <name evidence="9" type="ORF">DA73_0400022395</name>
</gene>
<feature type="modified residue" description="4-aspartylphosphate" evidence="6">
    <location>
        <position position="57"/>
    </location>
</feature>
<dbReference type="SMART" id="SM00387">
    <property type="entry name" value="HATPase_c"/>
    <property type="match status" value="1"/>
</dbReference>
<sequence length="422" mass="47277">MILSQNNIILVVDDSPTNTAFLLGILQQFCFKVVIANSGESALEQLVNISPSLILLDVVLPKMNGFELCCRLKASEATRDIPIIFMTSLSKVEDKVRGLNLGAVDYITKPLQKEEVLARVNVHIKLKHLHKQLEEKTKQLTLTLQQLQESQLQLIQKEKMTTLGQLIAGVAHEINNPIGSISANTIYASTYVRELVQHIRLYQQKVTDTEIQKHAQEIDLEYIVEDLPNILTSIQGCTSRIKDISESLRNFSRNDTEVMVPFNIHDGLESTLLILKHRLQAYSKYPKIDVIKNYGDLPTIDCLPGQLNQVFMNLLANAIDALREPTQEHDLPDLENPRIWIQTSLSDDRLKVVVRIRDNGVGISPEIQQKLFEYAFTTKPVGKGTGLGLAIAHQIVVERHGGSIEVNSTIGQGSEFVIKLPV</sequence>
<reference evidence="9" key="2">
    <citation type="submission" date="2019-11" db="EMBL/GenBank/DDBJ databases">
        <title>Improved Assembly of Tolypothrix boutellei genome.</title>
        <authorList>
            <person name="Sarangi A.N."/>
            <person name="Mukherjee M."/>
            <person name="Ghosh S."/>
            <person name="Singh D."/>
            <person name="Das A."/>
            <person name="Kant S."/>
            <person name="Prusty A."/>
            <person name="Tripathy S."/>
        </authorList>
    </citation>
    <scope>NUCLEOTIDE SEQUENCE</scope>
    <source>
        <strain evidence="9">VB521301</strain>
    </source>
</reference>
<comment type="catalytic activity">
    <reaction evidence="1">
        <text>ATP + protein L-histidine = ADP + protein N-phospho-L-histidine.</text>
        <dbReference type="EC" id="2.7.13.3"/>
    </reaction>
</comment>
<feature type="domain" description="Histidine kinase" evidence="7">
    <location>
        <begin position="169"/>
        <end position="422"/>
    </location>
</feature>
<dbReference type="PANTHER" id="PTHR43065:SF48">
    <property type="entry name" value="HISTIDINE KINASE"/>
    <property type="match status" value="1"/>
</dbReference>
<evidence type="ECO:0000259" key="7">
    <source>
        <dbReference type="PROSITE" id="PS50109"/>
    </source>
</evidence>
<keyword evidence="4" id="KW-0418">Kinase</keyword>
<evidence type="ECO:0000256" key="1">
    <source>
        <dbReference type="ARBA" id="ARBA00000085"/>
    </source>
</evidence>
<name>A0A8S9T8J6_9CYAN</name>
<dbReference type="PROSITE" id="PS50110">
    <property type="entry name" value="RESPONSE_REGULATORY"/>
    <property type="match status" value="1"/>
</dbReference>
<dbReference type="SUPFAM" id="SSF55874">
    <property type="entry name" value="ATPase domain of HSP90 chaperone/DNA topoisomerase II/histidine kinase"/>
    <property type="match status" value="1"/>
</dbReference>
<evidence type="ECO:0000256" key="4">
    <source>
        <dbReference type="ARBA" id="ARBA00022777"/>
    </source>
</evidence>
<dbReference type="EC" id="2.7.13.3" evidence="2"/>
<dbReference type="PRINTS" id="PR00344">
    <property type="entry name" value="BCTRLSENSOR"/>
</dbReference>
<proteinExistence type="predicted"/>
<dbReference type="PROSITE" id="PS50109">
    <property type="entry name" value="HIS_KIN"/>
    <property type="match status" value="1"/>
</dbReference>
<dbReference type="InterPro" id="IPR003594">
    <property type="entry name" value="HATPase_dom"/>
</dbReference>
<keyword evidence="10" id="KW-1185">Reference proteome</keyword>
<dbReference type="EMBL" id="JHEG04000001">
    <property type="protein sequence ID" value="KAF3887932.1"/>
    <property type="molecule type" value="Genomic_DNA"/>
</dbReference>
<comment type="caution">
    <text evidence="9">The sequence shown here is derived from an EMBL/GenBank/DDBJ whole genome shotgun (WGS) entry which is preliminary data.</text>
</comment>
<dbReference type="InterPro" id="IPR001789">
    <property type="entry name" value="Sig_transdc_resp-reg_receiver"/>
</dbReference>